<dbReference type="PANTHER" id="PTHR36836:SF1">
    <property type="entry name" value="COLANIC ACID BIOSYNTHESIS PROTEIN WCAK"/>
    <property type="match status" value="1"/>
</dbReference>
<feature type="domain" description="Polysaccharide pyruvyl transferase" evidence="1">
    <location>
        <begin position="12"/>
        <end position="313"/>
    </location>
</feature>
<evidence type="ECO:0000313" key="5">
    <source>
        <dbReference type="Proteomes" id="UP001302374"/>
    </source>
</evidence>
<evidence type="ECO:0000313" key="2">
    <source>
        <dbReference type="EMBL" id="NJC17909.1"/>
    </source>
</evidence>
<evidence type="ECO:0000313" key="3">
    <source>
        <dbReference type="EMBL" id="WOF14366.1"/>
    </source>
</evidence>
<dbReference type="EMBL" id="CP043839">
    <property type="protein sequence ID" value="WOF14366.1"/>
    <property type="molecule type" value="Genomic_DNA"/>
</dbReference>
<protein>
    <submittedName>
        <fullName evidence="2">Colanic acid/amylovoran biosynthesis protein</fullName>
    </submittedName>
    <submittedName>
        <fullName evidence="3">Polysaccharide pyruvyl transferase family protein</fullName>
    </submittedName>
</protein>
<gene>
    <name evidence="3" type="ORF">F1644_19835</name>
    <name evidence="2" type="ORF">GGR15_001526</name>
</gene>
<dbReference type="PANTHER" id="PTHR36836">
    <property type="entry name" value="COLANIC ACID BIOSYNTHESIS PROTEIN WCAK"/>
    <property type="match status" value="1"/>
</dbReference>
<dbReference type="InterPro" id="IPR007345">
    <property type="entry name" value="Polysacch_pyruvyl_Trfase"/>
</dbReference>
<keyword evidence="3" id="KW-0808">Transferase</keyword>
<name>A0A7X6BJ03_9BACT</name>
<dbReference type="EMBL" id="JAATLI010000005">
    <property type="protein sequence ID" value="NJC17909.1"/>
    <property type="molecule type" value="Genomic_DNA"/>
</dbReference>
<dbReference type="Pfam" id="PF04230">
    <property type="entry name" value="PS_pyruv_trans"/>
    <property type="match status" value="1"/>
</dbReference>
<evidence type="ECO:0000259" key="1">
    <source>
        <dbReference type="Pfam" id="PF04230"/>
    </source>
</evidence>
<reference evidence="3 5" key="1">
    <citation type="submission" date="2019-09" db="EMBL/GenBank/DDBJ databases">
        <title>Butyricimonas paravirosa DSM 105722 (=214-4 = JCM 18677 = CCUG 65563).</title>
        <authorList>
            <person name="Le Roy T."/>
            <person name="Cani P.D."/>
        </authorList>
    </citation>
    <scope>NUCLEOTIDE SEQUENCE [LARGE SCALE GENOMIC DNA]</scope>
    <source>
        <strain evidence="3 5">DSM 105722</strain>
    </source>
</reference>
<evidence type="ECO:0000313" key="4">
    <source>
        <dbReference type="Proteomes" id="UP000576368"/>
    </source>
</evidence>
<sequence length="380" mass="42987">MRIQIDGTGVINKGAELMLYAIVNEVIQKLPDVDLLYNGIGKVPSFFNGKVKKRNGIGWGEFLEPFHVQSILRRINFSYNIFSLRYALSGIDVVIDAGGFQFSDQFFITNTDLKQLERYYSRLKKNGTKIILLPQAYGPFKTDIGKKIAAILNTYVDVIFVRDKVSLNYLKEVQIDYDKIVLFPDFTALVSSVLPEKYAYLQGAVGVIPNYQMIKKTSTHANDYIHFLCSIIEHVKAKGYNVFMLNHEGELDLSLCNDVNSLLDSKIEIVTGLNALEIKGVISQCYFLISSRYHGIVNALNTGVPCVATSWSHKYKELFGDFGLTSKLINVDQGKNALSTIDSLLLMEENQLVREQLKEAHECIISKNIAMWEIVWNKIL</sequence>
<keyword evidence="5" id="KW-1185">Reference proteome</keyword>
<organism evidence="2 4">
    <name type="scientific">Butyricimonas paravirosa</name>
    <dbReference type="NCBI Taxonomy" id="1472417"/>
    <lineage>
        <taxon>Bacteria</taxon>
        <taxon>Pseudomonadati</taxon>
        <taxon>Bacteroidota</taxon>
        <taxon>Bacteroidia</taxon>
        <taxon>Bacteroidales</taxon>
        <taxon>Odoribacteraceae</taxon>
        <taxon>Butyricimonas</taxon>
    </lineage>
</organism>
<proteinExistence type="predicted"/>
<dbReference type="GeneID" id="86893596"/>
<dbReference type="Proteomes" id="UP000576368">
    <property type="component" value="Unassembled WGS sequence"/>
</dbReference>
<accession>A0A7X6BJ03</accession>
<dbReference type="AlphaFoldDB" id="A0A7X6BJ03"/>
<dbReference type="GO" id="GO:0016740">
    <property type="term" value="F:transferase activity"/>
    <property type="evidence" value="ECO:0007669"/>
    <property type="project" value="UniProtKB-KW"/>
</dbReference>
<reference evidence="2 4" key="2">
    <citation type="submission" date="2020-03" db="EMBL/GenBank/DDBJ databases">
        <title>Genomic Encyclopedia of Type Strains, Phase IV (KMG-IV): sequencing the most valuable type-strain genomes for metagenomic binning, comparative biology and taxonomic classification.</title>
        <authorList>
            <person name="Goeker M."/>
        </authorList>
    </citation>
    <scope>NUCLEOTIDE SEQUENCE [LARGE SCALE GENOMIC DNA]</scope>
    <source>
        <strain evidence="2 4">DSM 105722</strain>
    </source>
</reference>
<dbReference type="RefSeq" id="WP_168044234.1">
    <property type="nucleotide sequence ID" value="NZ_BMPA01000006.1"/>
</dbReference>
<dbReference type="Proteomes" id="UP001302374">
    <property type="component" value="Chromosome"/>
</dbReference>